<comment type="caution">
    <text evidence="8">The sequence shown here is derived from an EMBL/GenBank/DDBJ whole genome shotgun (WGS) entry which is preliminary data.</text>
</comment>
<keyword evidence="4 7" id="KW-0812">Transmembrane</keyword>
<proteinExistence type="inferred from homology"/>
<keyword evidence="9" id="KW-1185">Reference proteome</keyword>
<dbReference type="EMBL" id="JANRMI010000001">
    <property type="protein sequence ID" value="MDG0815766.1"/>
    <property type="molecule type" value="Genomic_DNA"/>
</dbReference>
<dbReference type="Proteomes" id="UP001152321">
    <property type="component" value="Unassembled WGS sequence"/>
</dbReference>
<feature type="transmembrane region" description="Helical" evidence="7">
    <location>
        <begin position="290"/>
        <end position="314"/>
    </location>
</feature>
<feature type="transmembrane region" description="Helical" evidence="7">
    <location>
        <begin position="108"/>
        <end position="127"/>
    </location>
</feature>
<feature type="transmembrane region" description="Helical" evidence="7">
    <location>
        <begin position="192"/>
        <end position="213"/>
    </location>
</feature>
<keyword evidence="5 7" id="KW-1133">Transmembrane helix</keyword>
<accession>A0ABT6DG20</accession>
<dbReference type="InterPro" id="IPR014047">
    <property type="entry name" value="Chr_Tranpt_l_chain"/>
</dbReference>
<dbReference type="PIRSF" id="PIRSF004810">
    <property type="entry name" value="ChrA"/>
    <property type="match status" value="1"/>
</dbReference>
<reference evidence="8" key="1">
    <citation type="submission" date="2022-08" db="EMBL/GenBank/DDBJ databases">
        <title>Novel Bdellovibrio Species Isolated from Svalbard: Designation Bdellovibrio svalbardensis.</title>
        <authorList>
            <person name="Mitchell R.J."/>
            <person name="Choi S.Y."/>
        </authorList>
    </citation>
    <scope>NUCLEOTIDE SEQUENCE</scope>
    <source>
        <strain evidence="8">PAP01</strain>
    </source>
</reference>
<dbReference type="PANTHER" id="PTHR33567">
    <property type="entry name" value="CHROMATE ION TRANSPORTER (EUROFUNG)"/>
    <property type="match status" value="1"/>
</dbReference>
<feature type="transmembrane region" description="Helical" evidence="7">
    <location>
        <begin position="326"/>
        <end position="348"/>
    </location>
</feature>
<gene>
    <name evidence="8" type="primary">chrA</name>
    <name evidence="8" type="ORF">NWE73_05300</name>
</gene>
<feature type="transmembrane region" description="Helical" evidence="7">
    <location>
        <begin position="73"/>
        <end position="96"/>
    </location>
</feature>
<feature type="transmembrane region" description="Helical" evidence="7">
    <location>
        <begin position="6"/>
        <end position="28"/>
    </location>
</feature>
<keyword evidence="3" id="KW-1003">Cell membrane</keyword>
<organism evidence="8 9">
    <name type="scientific">Bdellovibrio svalbardensis</name>
    <dbReference type="NCBI Taxonomy" id="2972972"/>
    <lineage>
        <taxon>Bacteria</taxon>
        <taxon>Pseudomonadati</taxon>
        <taxon>Bdellovibrionota</taxon>
        <taxon>Bdellovibrionia</taxon>
        <taxon>Bdellovibrionales</taxon>
        <taxon>Pseudobdellovibrionaceae</taxon>
        <taxon>Bdellovibrio</taxon>
    </lineage>
</organism>
<evidence type="ECO:0000256" key="1">
    <source>
        <dbReference type="ARBA" id="ARBA00004651"/>
    </source>
</evidence>
<dbReference type="NCBIfam" id="TIGR00937">
    <property type="entry name" value="2A51"/>
    <property type="match status" value="1"/>
</dbReference>
<evidence type="ECO:0000256" key="6">
    <source>
        <dbReference type="ARBA" id="ARBA00023136"/>
    </source>
</evidence>
<evidence type="ECO:0000256" key="3">
    <source>
        <dbReference type="ARBA" id="ARBA00022475"/>
    </source>
</evidence>
<dbReference type="InterPro" id="IPR003370">
    <property type="entry name" value="Chromate_transpt"/>
</dbReference>
<dbReference type="RefSeq" id="WP_277577236.1">
    <property type="nucleotide sequence ID" value="NZ_JANRMI010000001.1"/>
</dbReference>
<evidence type="ECO:0000256" key="5">
    <source>
        <dbReference type="ARBA" id="ARBA00022989"/>
    </source>
</evidence>
<feature type="transmembrane region" description="Helical" evidence="7">
    <location>
        <begin position="360"/>
        <end position="389"/>
    </location>
</feature>
<name>A0ABT6DG20_9BACT</name>
<dbReference type="PANTHER" id="PTHR33567:SF3">
    <property type="entry name" value="CHROMATE ION TRANSPORTER (EUROFUNG)"/>
    <property type="match status" value="1"/>
</dbReference>
<sequence length="392" mass="41727">MKLLEIFLIFLRLGLTSFGGPIAHLGYFHNEFVNRRKWIHEEAYAELVAICQFLPGPASSQVGMAIGLNRAGLLGAIVAWIGFTLPSAILLVLFAFGISHFSGSLDSGWLHSLKVIAVAVVAQAIWAMGTKLCPDKERLGIALLACAATSAFPSAWIQLITLAVAGILAAFFFKKSTALPHTPMPAVLSKKVGATLLTLFFSLLVLLPMAAKFSQAQGLKLFESFYRAGSLVFGGGHVVLPLLQSEVVPTGWVSDSAFMAGYGAAQAIPGPLFSFSAYLGAISNVPPNGWLGALICLLAAFLPAFLLILGTLPFWEQLRKIEKMRLAMLGINAAVVGLLLSAFIHPVWSSGILNLKDFLLALSAFLLLTLAKAPSWLVVLLGVLAGLVIPGY</sequence>
<keyword evidence="6 7" id="KW-0472">Membrane</keyword>
<comment type="subcellular location">
    <subcellularLocation>
        <location evidence="1">Cell membrane</location>
        <topology evidence="1">Multi-pass membrane protein</topology>
    </subcellularLocation>
</comment>
<dbReference type="Pfam" id="PF02417">
    <property type="entry name" value="Chromate_transp"/>
    <property type="match status" value="2"/>
</dbReference>
<protein>
    <submittedName>
        <fullName evidence="8">Chromate efflux transporter</fullName>
    </submittedName>
</protein>
<comment type="similarity">
    <text evidence="2">Belongs to the chromate ion transporter (CHR) (TC 2.A.51) family.</text>
</comment>
<evidence type="ECO:0000256" key="2">
    <source>
        <dbReference type="ARBA" id="ARBA00005262"/>
    </source>
</evidence>
<evidence type="ECO:0000313" key="8">
    <source>
        <dbReference type="EMBL" id="MDG0815766.1"/>
    </source>
</evidence>
<evidence type="ECO:0000313" key="9">
    <source>
        <dbReference type="Proteomes" id="UP001152321"/>
    </source>
</evidence>
<evidence type="ECO:0000256" key="4">
    <source>
        <dbReference type="ARBA" id="ARBA00022692"/>
    </source>
</evidence>
<feature type="transmembrane region" description="Helical" evidence="7">
    <location>
        <begin position="139"/>
        <end position="172"/>
    </location>
</feature>
<evidence type="ECO:0000256" key="7">
    <source>
        <dbReference type="SAM" id="Phobius"/>
    </source>
</evidence>